<feature type="domain" description="Myotubularin phosphatase" evidence="2">
    <location>
        <begin position="1"/>
        <end position="151"/>
    </location>
</feature>
<dbReference type="AlphaFoldDB" id="A0A3Q0ITG5"/>
<name>A0A3Q0ITG5_DIACI</name>
<evidence type="ECO:0000259" key="2">
    <source>
        <dbReference type="PROSITE" id="PS51339"/>
    </source>
</evidence>
<dbReference type="PANTHER" id="PTHR10807">
    <property type="entry name" value="MYOTUBULARIN-RELATED"/>
    <property type="match status" value="1"/>
</dbReference>
<organism evidence="3 4">
    <name type="scientific">Diaphorina citri</name>
    <name type="common">Asian citrus psyllid</name>
    <dbReference type="NCBI Taxonomy" id="121845"/>
    <lineage>
        <taxon>Eukaryota</taxon>
        <taxon>Metazoa</taxon>
        <taxon>Ecdysozoa</taxon>
        <taxon>Arthropoda</taxon>
        <taxon>Hexapoda</taxon>
        <taxon>Insecta</taxon>
        <taxon>Pterygota</taxon>
        <taxon>Neoptera</taxon>
        <taxon>Paraneoptera</taxon>
        <taxon>Hemiptera</taxon>
        <taxon>Sternorrhyncha</taxon>
        <taxon>Psylloidea</taxon>
        <taxon>Psyllidae</taxon>
        <taxon>Diaphorininae</taxon>
        <taxon>Diaphorina</taxon>
    </lineage>
</organism>
<dbReference type="PaxDb" id="121845-A0A3Q0ITG5"/>
<comment type="similarity">
    <text evidence="1">Belongs to the protein-tyrosine phosphatase family. Non-receptor class myotubularin subfamily.</text>
</comment>
<proteinExistence type="inferred from homology"/>
<dbReference type="GO" id="GO:0004438">
    <property type="term" value="F:phosphatidylinositol-3-phosphate phosphatase activity"/>
    <property type="evidence" value="ECO:0007669"/>
    <property type="project" value="TreeGrafter"/>
</dbReference>
<dbReference type="GO" id="GO:0046856">
    <property type="term" value="P:phosphatidylinositol dephosphorylation"/>
    <property type="evidence" value="ECO:0007669"/>
    <property type="project" value="TreeGrafter"/>
</dbReference>
<dbReference type="GO" id="GO:0005737">
    <property type="term" value="C:cytoplasm"/>
    <property type="evidence" value="ECO:0007669"/>
    <property type="project" value="TreeGrafter"/>
</dbReference>
<evidence type="ECO:0000313" key="4">
    <source>
        <dbReference type="RefSeq" id="XP_026677943.1"/>
    </source>
</evidence>
<dbReference type="InterPro" id="IPR029021">
    <property type="entry name" value="Prot-tyrosine_phosphatase-like"/>
</dbReference>
<gene>
    <name evidence="4" type="primary">LOC103507221</name>
</gene>
<dbReference type="GeneID" id="103507221"/>
<keyword evidence="3" id="KW-1185">Reference proteome</keyword>
<accession>A0A3Q0ITG5</accession>
<dbReference type="STRING" id="121845.A0A3Q0ITG5"/>
<evidence type="ECO:0000256" key="1">
    <source>
        <dbReference type="ARBA" id="ARBA00007471"/>
    </source>
</evidence>
<dbReference type="Pfam" id="PF06602">
    <property type="entry name" value="Myotub-related"/>
    <property type="match status" value="1"/>
</dbReference>
<dbReference type="GO" id="GO:0016020">
    <property type="term" value="C:membrane"/>
    <property type="evidence" value="ECO:0007669"/>
    <property type="project" value="TreeGrafter"/>
</dbReference>
<dbReference type="RefSeq" id="XP_026677943.1">
    <property type="nucleotide sequence ID" value="XM_026822142.1"/>
</dbReference>
<dbReference type="PROSITE" id="PS51339">
    <property type="entry name" value="PPASE_MYOTUBULARIN"/>
    <property type="match status" value="1"/>
</dbReference>
<dbReference type="InterPro" id="IPR010569">
    <property type="entry name" value="Myotubularin-like_Pase_dom"/>
</dbReference>
<dbReference type="InterPro" id="IPR030564">
    <property type="entry name" value="Myotubularin"/>
</dbReference>
<dbReference type="GO" id="GO:0052629">
    <property type="term" value="F:phosphatidylinositol-3,5-bisphosphate 3-phosphatase activity"/>
    <property type="evidence" value="ECO:0007669"/>
    <property type="project" value="TreeGrafter"/>
</dbReference>
<dbReference type="SUPFAM" id="SSF52799">
    <property type="entry name" value="(Phosphotyrosine protein) phosphatases II"/>
    <property type="match status" value="1"/>
</dbReference>
<dbReference type="PANTHER" id="PTHR10807:SF128">
    <property type="entry name" value="PHOSPHATIDYLINOSITOL-3,5-BISPHOSPHATE 3-PHOSPHATASE"/>
    <property type="match status" value="1"/>
</dbReference>
<evidence type="ECO:0000313" key="3">
    <source>
        <dbReference type="Proteomes" id="UP000079169"/>
    </source>
</evidence>
<reference evidence="4" key="1">
    <citation type="submission" date="2025-08" db="UniProtKB">
        <authorList>
            <consortium name="RefSeq"/>
        </authorList>
    </citation>
    <scope>IDENTIFICATION</scope>
</reference>
<dbReference type="KEGG" id="dci:103507221"/>
<sequence length="195" mass="23033">MSIPSDEFKWLGWWSSNTTPISLKSSTHVSLSDMTNIFKNETMSFYAISPVFLQLIDAVWQVTTMFRHAFEFNEHFLITILDHLYSCRFGTFLFNSDRERNQENMKQRTVSLWSYINSSLDLYKNPLYFPQLHVLEPIASMRHIKLWKGLYCRWNPSMRAQVSDYALLKFARLRFQYATGLTCAPDLTLILVLNY</sequence>
<dbReference type="Proteomes" id="UP000079169">
    <property type="component" value="Unplaced"/>
</dbReference>
<protein>
    <submittedName>
        <fullName evidence="4">Myotubularin-related protein 2-like</fullName>
    </submittedName>
</protein>